<dbReference type="InterPro" id="IPR032675">
    <property type="entry name" value="LRR_dom_sf"/>
</dbReference>
<organism evidence="1 2">
    <name type="scientific">Rickenella mellea</name>
    <dbReference type="NCBI Taxonomy" id="50990"/>
    <lineage>
        <taxon>Eukaryota</taxon>
        <taxon>Fungi</taxon>
        <taxon>Dikarya</taxon>
        <taxon>Basidiomycota</taxon>
        <taxon>Agaricomycotina</taxon>
        <taxon>Agaricomycetes</taxon>
        <taxon>Hymenochaetales</taxon>
        <taxon>Rickenellaceae</taxon>
        <taxon>Rickenella</taxon>
    </lineage>
</organism>
<evidence type="ECO:0008006" key="3">
    <source>
        <dbReference type="Google" id="ProtNLM"/>
    </source>
</evidence>
<dbReference type="AlphaFoldDB" id="A0A4Y7PSG5"/>
<proteinExistence type="predicted"/>
<dbReference type="SUPFAM" id="SSF52047">
    <property type="entry name" value="RNI-like"/>
    <property type="match status" value="1"/>
</dbReference>
<dbReference type="Gene3D" id="3.80.10.10">
    <property type="entry name" value="Ribonuclease Inhibitor"/>
    <property type="match status" value="1"/>
</dbReference>
<gene>
    <name evidence="1" type="ORF">BD410DRAFT_807237</name>
</gene>
<reference evidence="1 2" key="1">
    <citation type="submission" date="2018-06" db="EMBL/GenBank/DDBJ databases">
        <title>A transcriptomic atlas of mushroom development highlights an independent origin of complex multicellularity.</title>
        <authorList>
            <consortium name="DOE Joint Genome Institute"/>
            <person name="Krizsan K."/>
            <person name="Almasi E."/>
            <person name="Merenyi Z."/>
            <person name="Sahu N."/>
            <person name="Viragh M."/>
            <person name="Koszo T."/>
            <person name="Mondo S."/>
            <person name="Kiss B."/>
            <person name="Balint B."/>
            <person name="Kues U."/>
            <person name="Barry K."/>
            <person name="Hegedus J.C."/>
            <person name="Henrissat B."/>
            <person name="Johnson J."/>
            <person name="Lipzen A."/>
            <person name="Ohm R."/>
            <person name="Nagy I."/>
            <person name="Pangilinan J."/>
            <person name="Yan J."/>
            <person name="Xiong Y."/>
            <person name="Grigoriev I.V."/>
            <person name="Hibbett D.S."/>
            <person name="Nagy L.G."/>
        </authorList>
    </citation>
    <scope>NUCLEOTIDE SEQUENCE [LARGE SCALE GENOMIC DNA]</scope>
    <source>
        <strain evidence="1 2">SZMC22713</strain>
    </source>
</reference>
<sequence length="393" mass="44073">MWSNYPEILKIWISRSRNHGFSFIVGWTIGNERFLGDYDTAAIGATIDVLVQNCAKWQSISVDAQLEAPGNFMNQILSVIPQGKAKIQQICVDRAEFAIDKLFTFPLVHLTHLTIYTYARNYPIRSYALMENLLSLSLSANNFDIMRLLSQAPRLRRAKLHVKLAPGEAYPSASIAMTYLHTLDLKVAAGAGEDTPDVLDPRFCRFLGCLCLPALKTLFIDIGGGDARPLRWSGVVDLLLRSEASLENLEMRSFAIASFTQFLEGLPDLKHLAITDPILIQDEKLICRLIYDPLPSTNVHARLCQNLESLRITCPIFGSTGLRFLLRSVIDVSTFEGARTLVLVVPNGTEISGLQSLPPGSSLKIVKDWDWKVQRKDLYEEFGANWWNTELQS</sequence>
<keyword evidence="2" id="KW-1185">Reference proteome</keyword>
<name>A0A4Y7PSG5_9AGAM</name>
<dbReference type="Proteomes" id="UP000294933">
    <property type="component" value="Unassembled WGS sequence"/>
</dbReference>
<dbReference type="EMBL" id="ML170220">
    <property type="protein sequence ID" value="TDL17509.1"/>
    <property type="molecule type" value="Genomic_DNA"/>
</dbReference>
<accession>A0A4Y7PSG5</accession>
<evidence type="ECO:0000313" key="1">
    <source>
        <dbReference type="EMBL" id="TDL17509.1"/>
    </source>
</evidence>
<protein>
    <recommendedName>
        <fullName evidence="3">F-box domain-containing protein</fullName>
    </recommendedName>
</protein>
<dbReference type="VEuPathDB" id="FungiDB:BD410DRAFT_807237"/>
<evidence type="ECO:0000313" key="2">
    <source>
        <dbReference type="Proteomes" id="UP000294933"/>
    </source>
</evidence>
<dbReference type="OrthoDB" id="2269034at2759"/>
<dbReference type="STRING" id="50990.A0A4Y7PSG5"/>